<dbReference type="WBParaSite" id="Pan_g21720.t1">
    <property type="protein sequence ID" value="Pan_g21720.t1"/>
    <property type="gene ID" value="Pan_g21720"/>
</dbReference>
<name>A0A7E4VKQ4_PANRE</name>
<evidence type="ECO:0000313" key="2">
    <source>
        <dbReference type="Proteomes" id="UP000492821"/>
    </source>
</evidence>
<dbReference type="Gene3D" id="2.130.10.30">
    <property type="entry name" value="Regulator of chromosome condensation 1/beta-lactamase-inhibitor protein II"/>
    <property type="match status" value="1"/>
</dbReference>
<feature type="compositionally biased region" description="Basic and acidic residues" evidence="1">
    <location>
        <begin position="38"/>
        <end position="52"/>
    </location>
</feature>
<feature type="region of interest" description="Disordered" evidence="1">
    <location>
        <begin position="26"/>
        <end position="61"/>
    </location>
</feature>
<dbReference type="AlphaFoldDB" id="A0A7E4VKQ4"/>
<accession>A0A7E4VKQ4</accession>
<dbReference type="SUPFAM" id="SSF50985">
    <property type="entry name" value="RCC1/BLIP-II"/>
    <property type="match status" value="1"/>
</dbReference>
<dbReference type="Proteomes" id="UP000492821">
    <property type="component" value="Unassembled WGS sequence"/>
</dbReference>
<evidence type="ECO:0000313" key="3">
    <source>
        <dbReference type="WBParaSite" id="Pan_g21720.t1"/>
    </source>
</evidence>
<organism evidence="2 3">
    <name type="scientific">Panagrellus redivivus</name>
    <name type="common">Microworm</name>
    <dbReference type="NCBI Taxonomy" id="6233"/>
    <lineage>
        <taxon>Eukaryota</taxon>
        <taxon>Metazoa</taxon>
        <taxon>Ecdysozoa</taxon>
        <taxon>Nematoda</taxon>
        <taxon>Chromadorea</taxon>
        <taxon>Rhabditida</taxon>
        <taxon>Tylenchina</taxon>
        <taxon>Panagrolaimomorpha</taxon>
        <taxon>Panagrolaimoidea</taxon>
        <taxon>Panagrolaimidae</taxon>
        <taxon>Panagrellus</taxon>
    </lineage>
</organism>
<sequence>MRHKKHRCPDCDQQCRYVNMDGDASENEEVVLPPAAPRSERAFSPESHHDVEPMDDMDFEGPAEDAAADVARAPTPEPDVDRAALPNFEIPLLEPFSPPLSPVARSITPRPASPIRDNFCPRCHRDCNCPHVENPNVDFAPAPVRRPRAPRRITTEEAWARLGHIEDITGVDLPAPEPVIMETPFMIVDNGPLTADRQTQTIRRPTFQVVLYDTGVVVLRGIFTGVSLNSKMLALAAKQPTVIFNDPDDPAEQIAAGYNHVVIRTQLGRLFTLGRGIEGQLGATKYRRRCRQAASSLNMAHMRRLPPGENDVVFEDVKASGNVTRAKAKDGPWFVCGEGHKALLTRDTRRVRGGRRL</sequence>
<evidence type="ECO:0000256" key="1">
    <source>
        <dbReference type="SAM" id="MobiDB-lite"/>
    </source>
</evidence>
<dbReference type="InterPro" id="IPR009091">
    <property type="entry name" value="RCC1/BLIP-II"/>
</dbReference>
<proteinExistence type="predicted"/>
<reference evidence="2" key="1">
    <citation type="journal article" date="2013" name="Genetics">
        <title>The draft genome and transcriptome of Panagrellus redivivus are shaped by the harsh demands of a free-living lifestyle.</title>
        <authorList>
            <person name="Srinivasan J."/>
            <person name="Dillman A.R."/>
            <person name="Macchietto M.G."/>
            <person name="Heikkinen L."/>
            <person name="Lakso M."/>
            <person name="Fracchia K.M."/>
            <person name="Antoshechkin I."/>
            <person name="Mortazavi A."/>
            <person name="Wong G."/>
            <person name="Sternberg P.W."/>
        </authorList>
    </citation>
    <scope>NUCLEOTIDE SEQUENCE [LARGE SCALE GENOMIC DNA]</scope>
    <source>
        <strain evidence="2">MT8872</strain>
    </source>
</reference>
<reference evidence="3" key="2">
    <citation type="submission" date="2020-10" db="UniProtKB">
        <authorList>
            <consortium name="WormBaseParasite"/>
        </authorList>
    </citation>
    <scope>IDENTIFICATION</scope>
</reference>
<keyword evidence="2" id="KW-1185">Reference proteome</keyword>
<protein>
    <submittedName>
        <fullName evidence="3">DUF4968 domain-containing protein</fullName>
    </submittedName>
</protein>